<evidence type="ECO:0000256" key="2">
    <source>
        <dbReference type="SAM" id="MobiDB-lite"/>
    </source>
</evidence>
<feature type="compositionally biased region" description="Low complexity" evidence="2">
    <location>
        <begin position="284"/>
        <end position="293"/>
    </location>
</feature>
<protein>
    <recommendedName>
        <fullName evidence="5">Protein phosphatase 4 regulatory subunit 2</fullName>
    </recommendedName>
</protein>
<feature type="compositionally biased region" description="Polar residues" evidence="2">
    <location>
        <begin position="201"/>
        <end position="220"/>
    </location>
</feature>
<proteinExistence type="inferred from homology"/>
<feature type="compositionally biased region" description="Basic and acidic residues" evidence="2">
    <location>
        <begin position="221"/>
        <end position="239"/>
    </location>
</feature>
<dbReference type="AlphaFoldDB" id="A0A9W8DXQ2"/>
<feature type="compositionally biased region" description="Acidic residues" evidence="2">
    <location>
        <begin position="251"/>
        <end position="261"/>
    </location>
</feature>
<dbReference type="GO" id="GO:0019888">
    <property type="term" value="F:protein phosphatase regulator activity"/>
    <property type="evidence" value="ECO:0007669"/>
    <property type="project" value="InterPro"/>
</dbReference>
<comment type="similarity">
    <text evidence="1">Belongs to the PPP4R2 family.</text>
</comment>
<feature type="region of interest" description="Disordered" evidence="2">
    <location>
        <begin position="1"/>
        <end position="38"/>
    </location>
</feature>
<dbReference type="OrthoDB" id="341898at2759"/>
<dbReference type="Proteomes" id="UP001150538">
    <property type="component" value="Unassembled WGS sequence"/>
</dbReference>
<comment type="caution">
    <text evidence="3">The sequence shown here is derived from an EMBL/GenBank/DDBJ whole genome shotgun (WGS) entry which is preliminary data.</text>
</comment>
<sequence>MHNIDIDIAADTTQPSQDIPESNKAEMETEDKPDDESRDYQNRIGYCLLMFEKPPFTIQRLCELLVDAERYYKSEHKFLRAIEKVVYVTSTTDEFPVTTDNPKEKDQVANLETEERFLPLAPSKHTGIMDSVPFDASTSAANITDPTEPLLGENEAFIPASFQATSGKNALPTSDVGVIHLSPTLEASRLNMLDPMAEGTGKSSPLMSPQSMAVENTVAETDNKKDEQQSEVKAEKVDPKSTQQQQQPPNDDGDMDIDDKEDVSKPAKESSSSSSSTKEDSSSKKSAQSDKQS</sequence>
<dbReference type="Pfam" id="PF09184">
    <property type="entry name" value="PPP4R2"/>
    <property type="match status" value="1"/>
</dbReference>
<evidence type="ECO:0000256" key="1">
    <source>
        <dbReference type="ARBA" id="ARBA00009207"/>
    </source>
</evidence>
<evidence type="ECO:0008006" key="5">
    <source>
        <dbReference type="Google" id="ProtNLM"/>
    </source>
</evidence>
<evidence type="ECO:0000313" key="3">
    <source>
        <dbReference type="EMBL" id="KAJ1922226.1"/>
    </source>
</evidence>
<accession>A0A9W8DXQ2</accession>
<feature type="region of interest" description="Disordered" evidence="2">
    <location>
        <begin position="195"/>
        <end position="293"/>
    </location>
</feature>
<dbReference type="PANTHER" id="PTHR16487:SF0">
    <property type="entry name" value="PROTEIN PHOSPHATASE 4 REGULATORY SUBUNIT 2-RELATED"/>
    <property type="match status" value="1"/>
</dbReference>
<dbReference type="GO" id="GO:0005634">
    <property type="term" value="C:nucleus"/>
    <property type="evidence" value="ECO:0007669"/>
    <property type="project" value="TreeGrafter"/>
</dbReference>
<organism evidence="3 4">
    <name type="scientific">Mycoemilia scoparia</name>
    <dbReference type="NCBI Taxonomy" id="417184"/>
    <lineage>
        <taxon>Eukaryota</taxon>
        <taxon>Fungi</taxon>
        <taxon>Fungi incertae sedis</taxon>
        <taxon>Zoopagomycota</taxon>
        <taxon>Kickxellomycotina</taxon>
        <taxon>Kickxellomycetes</taxon>
        <taxon>Kickxellales</taxon>
        <taxon>Kickxellaceae</taxon>
        <taxon>Mycoemilia</taxon>
    </lineage>
</organism>
<dbReference type="InterPro" id="IPR015267">
    <property type="entry name" value="PPP4R2"/>
</dbReference>
<feature type="compositionally biased region" description="Polar residues" evidence="2">
    <location>
        <begin position="11"/>
        <end position="20"/>
    </location>
</feature>
<reference evidence="3" key="1">
    <citation type="submission" date="2022-07" db="EMBL/GenBank/DDBJ databases">
        <title>Phylogenomic reconstructions and comparative analyses of Kickxellomycotina fungi.</title>
        <authorList>
            <person name="Reynolds N.K."/>
            <person name="Stajich J.E."/>
            <person name="Barry K."/>
            <person name="Grigoriev I.V."/>
            <person name="Crous P."/>
            <person name="Smith M.E."/>
        </authorList>
    </citation>
    <scope>NUCLEOTIDE SEQUENCE</scope>
    <source>
        <strain evidence="3">NBRC 100468</strain>
    </source>
</reference>
<gene>
    <name evidence="3" type="ORF">H4219_000088</name>
</gene>
<dbReference type="PANTHER" id="PTHR16487">
    <property type="entry name" value="PPP4R2-RELATED PROTEIN"/>
    <property type="match status" value="1"/>
</dbReference>
<evidence type="ECO:0000313" key="4">
    <source>
        <dbReference type="Proteomes" id="UP001150538"/>
    </source>
</evidence>
<feature type="compositionally biased region" description="Acidic residues" evidence="2">
    <location>
        <begin position="28"/>
        <end position="37"/>
    </location>
</feature>
<name>A0A9W8DXQ2_9FUNG</name>
<dbReference type="EMBL" id="JANBPU010000001">
    <property type="protein sequence ID" value="KAJ1922226.1"/>
    <property type="molecule type" value="Genomic_DNA"/>
</dbReference>
<dbReference type="GO" id="GO:0005737">
    <property type="term" value="C:cytoplasm"/>
    <property type="evidence" value="ECO:0007669"/>
    <property type="project" value="TreeGrafter"/>
</dbReference>
<keyword evidence="4" id="KW-1185">Reference proteome</keyword>
<dbReference type="GO" id="GO:0030289">
    <property type="term" value="C:protein phosphatase 4 complex"/>
    <property type="evidence" value="ECO:0007669"/>
    <property type="project" value="InterPro"/>
</dbReference>